<dbReference type="AlphaFoldDB" id="A0A0M5IZY5"/>
<dbReference type="STRING" id="30019.A0A0M5IZY5"/>
<protein>
    <submittedName>
        <fullName evidence="7">CG31460</fullName>
    </submittedName>
</protein>
<accession>A0A0M5IZY5</accession>
<dbReference type="Pfam" id="PF09775">
    <property type="entry name" value="Keratin_assoc"/>
    <property type="match status" value="1"/>
</dbReference>
<sequence length="166" mass="18305">MLLKLVHRYTLPSPIYTTIEFSSGKMSQATGVTSKSPLISAIISGILSLVIFVSLRFYAHLFTTQLNILLGGYLYSWLFILGLTCLSNAEMVIFGPEFQAKLIPEISLCLSLTVCAAAFVHRVCATTCILFSLVGLYFLNRISTSYYSTAAVTVEGHQRKSGKKFK</sequence>
<dbReference type="GO" id="GO:0016020">
    <property type="term" value="C:membrane"/>
    <property type="evidence" value="ECO:0007669"/>
    <property type="project" value="UniProtKB-SubCell"/>
</dbReference>
<evidence type="ECO:0000313" key="7">
    <source>
        <dbReference type="EMBL" id="ALC46674.1"/>
    </source>
</evidence>
<name>A0A0M5IZY5_DROBS</name>
<keyword evidence="3 6" id="KW-0812">Transmembrane</keyword>
<feature type="transmembrane region" description="Helical" evidence="6">
    <location>
        <begin position="106"/>
        <end position="139"/>
    </location>
</feature>
<organism evidence="7 8">
    <name type="scientific">Drosophila busckii</name>
    <name type="common">Fruit fly</name>
    <dbReference type="NCBI Taxonomy" id="30019"/>
    <lineage>
        <taxon>Eukaryota</taxon>
        <taxon>Metazoa</taxon>
        <taxon>Ecdysozoa</taxon>
        <taxon>Arthropoda</taxon>
        <taxon>Hexapoda</taxon>
        <taxon>Insecta</taxon>
        <taxon>Pterygota</taxon>
        <taxon>Neoptera</taxon>
        <taxon>Endopterygota</taxon>
        <taxon>Diptera</taxon>
        <taxon>Brachycera</taxon>
        <taxon>Muscomorpha</taxon>
        <taxon>Ephydroidea</taxon>
        <taxon>Drosophilidae</taxon>
        <taxon>Drosophila</taxon>
    </lineage>
</organism>
<evidence type="ECO:0000256" key="3">
    <source>
        <dbReference type="ARBA" id="ARBA00022692"/>
    </source>
</evidence>
<dbReference type="PANTHER" id="PTHR32001">
    <property type="entry name" value="KERATINOCYTE-ASSOCIATED PROTEIN 2"/>
    <property type="match status" value="1"/>
</dbReference>
<feature type="transmembrane region" description="Helical" evidence="6">
    <location>
        <begin position="38"/>
        <end position="59"/>
    </location>
</feature>
<evidence type="ECO:0000256" key="6">
    <source>
        <dbReference type="SAM" id="Phobius"/>
    </source>
</evidence>
<evidence type="ECO:0000256" key="1">
    <source>
        <dbReference type="ARBA" id="ARBA00004141"/>
    </source>
</evidence>
<dbReference type="InterPro" id="IPR018614">
    <property type="entry name" value="KRTCAP2"/>
</dbReference>
<dbReference type="OMA" id="EMVIFGP"/>
<keyword evidence="4 6" id="KW-1133">Transmembrane helix</keyword>
<comment type="similarity">
    <text evidence="2">Belongs to the KRTCAP2 family.</text>
</comment>
<evidence type="ECO:0000256" key="5">
    <source>
        <dbReference type="ARBA" id="ARBA00023136"/>
    </source>
</evidence>
<evidence type="ECO:0000256" key="4">
    <source>
        <dbReference type="ARBA" id="ARBA00022989"/>
    </source>
</evidence>
<evidence type="ECO:0000256" key="2">
    <source>
        <dbReference type="ARBA" id="ARBA00007279"/>
    </source>
</evidence>
<proteinExistence type="inferred from homology"/>
<dbReference type="EMBL" id="CP012526">
    <property type="protein sequence ID" value="ALC46674.1"/>
    <property type="molecule type" value="Genomic_DNA"/>
</dbReference>
<dbReference type="PANTHER" id="PTHR32001:SF1">
    <property type="entry name" value="KERATINOCYTE-ASSOCIATED PROTEIN 2"/>
    <property type="match status" value="1"/>
</dbReference>
<evidence type="ECO:0000313" key="8">
    <source>
        <dbReference type="Proteomes" id="UP000494163"/>
    </source>
</evidence>
<reference evidence="7 8" key="1">
    <citation type="submission" date="2015-08" db="EMBL/GenBank/DDBJ databases">
        <title>Ancestral chromatin configuration constrains chromatin evolution on differentiating sex chromosomes in Drosophila.</title>
        <authorList>
            <person name="Zhou Q."/>
            <person name="Bachtrog D."/>
        </authorList>
    </citation>
    <scope>NUCLEOTIDE SEQUENCE [LARGE SCALE GENOMIC DNA]</scope>
    <source>
        <tissue evidence="7">Whole larvae</tissue>
    </source>
</reference>
<keyword evidence="8" id="KW-1185">Reference proteome</keyword>
<gene>
    <name evidence="7" type="ORF">Dbus_chr3Rg1424</name>
</gene>
<comment type="subcellular location">
    <subcellularLocation>
        <location evidence="1">Membrane</location>
        <topology evidence="1">Multi-pass membrane protein</topology>
    </subcellularLocation>
</comment>
<dbReference type="Proteomes" id="UP000494163">
    <property type="component" value="Chromosome 3R"/>
</dbReference>
<feature type="transmembrane region" description="Helical" evidence="6">
    <location>
        <begin position="74"/>
        <end position="94"/>
    </location>
</feature>
<keyword evidence="5 6" id="KW-0472">Membrane</keyword>
<dbReference type="OrthoDB" id="1111004at2759"/>